<sequence length="25" mass="2952">MATGYSWPYLCHQPLCNTVFFVLFL</sequence>
<accession>A0A0E9QI57</accession>
<proteinExistence type="predicted"/>
<reference evidence="1" key="1">
    <citation type="submission" date="2014-11" db="EMBL/GenBank/DDBJ databases">
        <authorList>
            <person name="Amaro Gonzalez C."/>
        </authorList>
    </citation>
    <scope>NUCLEOTIDE SEQUENCE</scope>
</reference>
<reference evidence="1" key="2">
    <citation type="journal article" date="2015" name="Fish Shellfish Immunol.">
        <title>Early steps in the European eel (Anguilla anguilla)-Vibrio vulnificus interaction in the gills: Role of the RtxA13 toxin.</title>
        <authorList>
            <person name="Callol A."/>
            <person name="Pajuelo D."/>
            <person name="Ebbesson L."/>
            <person name="Teles M."/>
            <person name="MacKenzie S."/>
            <person name="Amaro C."/>
        </authorList>
    </citation>
    <scope>NUCLEOTIDE SEQUENCE</scope>
</reference>
<protein>
    <submittedName>
        <fullName evidence="1">Uncharacterized protein</fullName>
    </submittedName>
</protein>
<evidence type="ECO:0000313" key="1">
    <source>
        <dbReference type="EMBL" id="JAH16566.1"/>
    </source>
</evidence>
<organism evidence="1">
    <name type="scientific">Anguilla anguilla</name>
    <name type="common">European freshwater eel</name>
    <name type="synonym">Muraena anguilla</name>
    <dbReference type="NCBI Taxonomy" id="7936"/>
    <lineage>
        <taxon>Eukaryota</taxon>
        <taxon>Metazoa</taxon>
        <taxon>Chordata</taxon>
        <taxon>Craniata</taxon>
        <taxon>Vertebrata</taxon>
        <taxon>Euteleostomi</taxon>
        <taxon>Actinopterygii</taxon>
        <taxon>Neopterygii</taxon>
        <taxon>Teleostei</taxon>
        <taxon>Anguilliformes</taxon>
        <taxon>Anguillidae</taxon>
        <taxon>Anguilla</taxon>
    </lineage>
</organism>
<dbReference type="EMBL" id="GBXM01092011">
    <property type="protein sequence ID" value="JAH16566.1"/>
    <property type="molecule type" value="Transcribed_RNA"/>
</dbReference>
<name>A0A0E9QI57_ANGAN</name>
<dbReference type="AlphaFoldDB" id="A0A0E9QI57"/>